<evidence type="ECO:0000313" key="2">
    <source>
        <dbReference type="EMBL" id="EFJ25107.1"/>
    </source>
</evidence>
<name>D8RD13_SELML</name>
<dbReference type="GO" id="GO:0008168">
    <property type="term" value="F:methyltransferase activity"/>
    <property type="evidence" value="ECO:0000318"/>
    <property type="project" value="GO_Central"/>
</dbReference>
<accession>D8RD13</accession>
<protein>
    <recommendedName>
        <fullName evidence="1">Methyltransferase type 11 domain-containing protein</fullName>
    </recommendedName>
</protein>
<dbReference type="STRING" id="88036.D8RD13"/>
<dbReference type="Gene3D" id="3.40.50.150">
    <property type="entry name" value="Vaccinia Virus protein VP39"/>
    <property type="match status" value="1"/>
</dbReference>
<dbReference type="OMA" id="ECSPRHR"/>
<reference evidence="3 4" key="1">
    <citation type="journal article" date="2011" name="Science">
        <title>The Selaginella genome identifies genetic changes associated with the evolution of vascular plants.</title>
        <authorList>
            <person name="Banks J.A."/>
            <person name="Nishiyama T."/>
            <person name="Hasebe M."/>
            <person name="Bowman J.L."/>
            <person name="Gribskov M."/>
            <person name="dePamphilis C."/>
            <person name="Albert V.A."/>
            <person name="Aono N."/>
            <person name="Aoyama T."/>
            <person name="Ambrose B.A."/>
            <person name="Ashton N.W."/>
            <person name="Axtell M.J."/>
            <person name="Barker E."/>
            <person name="Barker M.S."/>
            <person name="Bennetzen J.L."/>
            <person name="Bonawitz N.D."/>
            <person name="Chapple C."/>
            <person name="Cheng C."/>
            <person name="Correa L.G."/>
            <person name="Dacre M."/>
            <person name="DeBarry J."/>
            <person name="Dreyer I."/>
            <person name="Elias M."/>
            <person name="Engstrom E.M."/>
            <person name="Estelle M."/>
            <person name="Feng L."/>
            <person name="Finet C."/>
            <person name="Floyd S.K."/>
            <person name="Frommer W.B."/>
            <person name="Fujita T."/>
            <person name="Gramzow L."/>
            <person name="Gutensohn M."/>
            <person name="Harholt J."/>
            <person name="Hattori M."/>
            <person name="Heyl A."/>
            <person name="Hirai T."/>
            <person name="Hiwatashi Y."/>
            <person name="Ishikawa M."/>
            <person name="Iwata M."/>
            <person name="Karol K.G."/>
            <person name="Koehler B."/>
            <person name="Kolukisaoglu U."/>
            <person name="Kubo M."/>
            <person name="Kurata T."/>
            <person name="Lalonde S."/>
            <person name="Li K."/>
            <person name="Li Y."/>
            <person name="Litt A."/>
            <person name="Lyons E."/>
            <person name="Manning G."/>
            <person name="Maruyama T."/>
            <person name="Michael T.P."/>
            <person name="Mikami K."/>
            <person name="Miyazaki S."/>
            <person name="Morinaga S."/>
            <person name="Murata T."/>
            <person name="Mueller-Roeber B."/>
            <person name="Nelson D.R."/>
            <person name="Obara M."/>
            <person name="Oguri Y."/>
            <person name="Olmstead R.G."/>
            <person name="Onodera N."/>
            <person name="Petersen B.L."/>
            <person name="Pils B."/>
            <person name="Prigge M."/>
            <person name="Rensing S.A."/>
            <person name="Riano-Pachon D.M."/>
            <person name="Roberts A.W."/>
            <person name="Sato Y."/>
            <person name="Scheller H.V."/>
            <person name="Schulz B."/>
            <person name="Schulz C."/>
            <person name="Shakirov E.V."/>
            <person name="Shibagaki N."/>
            <person name="Shinohara N."/>
            <person name="Shippen D.E."/>
            <person name="Soerensen I."/>
            <person name="Sotooka R."/>
            <person name="Sugimoto N."/>
            <person name="Sugita M."/>
            <person name="Sumikawa N."/>
            <person name="Tanurdzic M."/>
            <person name="Theissen G."/>
            <person name="Ulvskov P."/>
            <person name="Wakazuki S."/>
            <person name="Weng J.K."/>
            <person name="Willats W.W."/>
            <person name="Wipf D."/>
            <person name="Wolf P.G."/>
            <person name="Yang L."/>
            <person name="Zimmer A.D."/>
            <person name="Zhu Q."/>
            <person name="Mitros T."/>
            <person name="Hellsten U."/>
            <person name="Loque D."/>
            <person name="Otillar R."/>
            <person name="Salamov A."/>
            <person name="Schmutz J."/>
            <person name="Shapiro H."/>
            <person name="Lindquist E."/>
            <person name="Lucas S."/>
            <person name="Rokhsar D."/>
            <person name="Grigoriev I.V."/>
        </authorList>
    </citation>
    <scope>NUCLEOTIDE SEQUENCE [LARGE SCALE GENOMIC DNA]</scope>
</reference>
<dbReference type="CDD" id="cd02440">
    <property type="entry name" value="AdoMet_MTases"/>
    <property type="match status" value="1"/>
</dbReference>
<dbReference type="InterPro" id="IPR029063">
    <property type="entry name" value="SAM-dependent_MTases_sf"/>
</dbReference>
<dbReference type="InParanoid" id="D8RD13"/>
<dbReference type="KEGG" id="smo:SELMODRAFT_100528"/>
<dbReference type="InterPro" id="IPR013216">
    <property type="entry name" value="Methyltransf_11"/>
</dbReference>
<dbReference type="AlphaFoldDB" id="D8RD13"/>
<dbReference type="Pfam" id="PF08241">
    <property type="entry name" value="Methyltransf_11"/>
    <property type="match status" value="1"/>
</dbReference>
<sequence>MALASAALNALFSYKPFFKLAAGKARGMIVERGEKIGYPWEPELARLRENDWESELLAVRDVNLEYPEYYLKPFHAYDNGNLSWDAALEVDLAAKSVHANVFDPEATSLDPDGDVKLRDSYHQKMLPMLRVSPGDVLDVGCATGLSTFGLHKVFPQAQVVGVDMSPYFVSVANYKLREASKASLPLQFVHSAGEFTGLPDKSFDLVSICLVCHELPRNATKQVVEEANRVLRIGGALSIMEMNPYSASLQRMVNNIFAFTAFKATEPYFDDYRTFKIEEAIQDCGFSFPAQVESSPNHRTMVAHKV</sequence>
<dbReference type="PANTHER" id="PTHR42912">
    <property type="entry name" value="METHYLTRANSFERASE"/>
    <property type="match status" value="1"/>
</dbReference>
<feature type="domain" description="Methyltransferase type 11" evidence="1">
    <location>
        <begin position="137"/>
        <end position="238"/>
    </location>
</feature>
<dbReference type="eggNOG" id="ENOG502RREW">
    <property type="taxonomic scope" value="Eukaryota"/>
</dbReference>
<dbReference type="EMBL" id="GL377576">
    <property type="protein sequence ID" value="EFJ29936.1"/>
    <property type="molecule type" value="Genomic_DNA"/>
</dbReference>
<dbReference type="Gramene" id="EFJ29936">
    <property type="protein sequence ID" value="EFJ29936"/>
    <property type="gene ID" value="SELMODRAFT_90177"/>
</dbReference>
<dbReference type="GO" id="GO:0008757">
    <property type="term" value="F:S-adenosylmethionine-dependent methyltransferase activity"/>
    <property type="evidence" value="ECO:0007669"/>
    <property type="project" value="InterPro"/>
</dbReference>
<dbReference type="EMBL" id="GL377588">
    <property type="protein sequence ID" value="EFJ25107.1"/>
    <property type="molecule type" value="Genomic_DNA"/>
</dbReference>
<keyword evidence="4" id="KW-1185">Reference proteome</keyword>
<dbReference type="InterPro" id="IPR050508">
    <property type="entry name" value="Methyltransf_Superfamily"/>
</dbReference>
<evidence type="ECO:0000313" key="4">
    <source>
        <dbReference type="Proteomes" id="UP000001514"/>
    </source>
</evidence>
<dbReference type="SUPFAM" id="SSF53335">
    <property type="entry name" value="S-adenosyl-L-methionine-dependent methyltransferases"/>
    <property type="match status" value="1"/>
</dbReference>
<gene>
    <name evidence="2" type="ORF">SELMODRAFT_100528</name>
    <name evidence="3" type="ORF">SELMODRAFT_90177</name>
</gene>
<dbReference type="KEGG" id="smo:SELMODRAFT_90177"/>
<dbReference type="HOGENOM" id="CLU_053941_0_0_1"/>
<evidence type="ECO:0000259" key="1">
    <source>
        <dbReference type="Pfam" id="PF08241"/>
    </source>
</evidence>
<organism evidence="4">
    <name type="scientific">Selaginella moellendorffii</name>
    <name type="common">Spikemoss</name>
    <dbReference type="NCBI Taxonomy" id="88036"/>
    <lineage>
        <taxon>Eukaryota</taxon>
        <taxon>Viridiplantae</taxon>
        <taxon>Streptophyta</taxon>
        <taxon>Embryophyta</taxon>
        <taxon>Tracheophyta</taxon>
        <taxon>Lycopodiopsida</taxon>
        <taxon>Selaginellales</taxon>
        <taxon>Selaginellaceae</taxon>
        <taxon>Selaginella</taxon>
    </lineage>
</organism>
<dbReference type="Proteomes" id="UP000001514">
    <property type="component" value="Unassembled WGS sequence"/>
</dbReference>
<evidence type="ECO:0000313" key="3">
    <source>
        <dbReference type="EMBL" id="EFJ29936.1"/>
    </source>
</evidence>
<proteinExistence type="predicted"/>
<dbReference type="Gramene" id="EFJ25107">
    <property type="protein sequence ID" value="EFJ25107"/>
    <property type="gene ID" value="SELMODRAFT_100528"/>
</dbReference>
<dbReference type="PANTHER" id="PTHR42912:SF68">
    <property type="entry name" value="METHYLTRANSFERASE TYPE 11 DOMAIN-CONTAINING PROTEIN"/>
    <property type="match status" value="1"/>
</dbReference>